<comment type="caution">
    <text evidence="13">The sequence shown here is derived from an EMBL/GenBank/DDBJ whole genome shotgun (WGS) entry which is preliminary data.</text>
</comment>
<dbReference type="CDD" id="cd00091">
    <property type="entry name" value="NUC"/>
    <property type="match status" value="1"/>
</dbReference>
<dbReference type="PROSITE" id="PS01070">
    <property type="entry name" value="NUCLEASE_NON_SPEC"/>
    <property type="match status" value="1"/>
</dbReference>
<dbReference type="PANTHER" id="PTHR13966">
    <property type="entry name" value="ENDONUCLEASE RELATED"/>
    <property type="match status" value="1"/>
</dbReference>
<dbReference type="EMBL" id="QUWK01000002">
    <property type="protein sequence ID" value="RFU95795.1"/>
    <property type="molecule type" value="Genomic_DNA"/>
</dbReference>
<keyword evidence="7" id="KW-0460">Magnesium</keyword>
<gene>
    <name evidence="13" type="ORF">DYP60_01960</name>
</gene>
<keyword evidence="4 9" id="KW-0479">Metal-binding</keyword>
<dbReference type="SMART" id="SM00892">
    <property type="entry name" value="Endonuclease_NS"/>
    <property type="match status" value="1"/>
</dbReference>
<evidence type="ECO:0000313" key="14">
    <source>
        <dbReference type="Proteomes" id="UP000264002"/>
    </source>
</evidence>
<dbReference type="GO" id="GO:0046872">
    <property type="term" value="F:metal ion binding"/>
    <property type="evidence" value="ECO:0007669"/>
    <property type="project" value="UniProtKB-KW"/>
</dbReference>
<feature type="active site" description="Proton acceptor" evidence="8">
    <location>
        <position position="126"/>
    </location>
</feature>
<dbReference type="InterPro" id="IPR044929">
    <property type="entry name" value="DNA/RNA_non-sp_Endonuclease_sf"/>
</dbReference>
<evidence type="ECO:0000256" key="6">
    <source>
        <dbReference type="ARBA" id="ARBA00022801"/>
    </source>
</evidence>
<evidence type="ECO:0000256" key="9">
    <source>
        <dbReference type="PIRSR" id="PIRSR640255-2"/>
    </source>
</evidence>
<sequence length="344" mass="38992">MMGRRTNKAKKRGKRILILLLVLVVLWVLTLILAPSEQEYVQTPTPGIPDLELPKYAATDIVVTHPGYTLLYDEKHEQARWVAYELTRSELYGLYERGDDFRSDPSIPSESATLDDYRRSGYDRGHLIPAADLSWSEEAMSGSFYLSNISPQEGQFNRGIWSKLEATVRNFADTEGSIYVVTGPVLTDGPYDTIGDNEVSIPNQYYKVILDYREPELKSIGFLLPNEGSKKDLEDFATSVDEIETITGIDFFHRLPDPQEAELEREYDTNSWDFNTFQVSKADREAFNADPTNAVNQPQKATGWYAIATSTLNSVLYLVKSQTLNLIEIFVPKSTLKEAVPFLY</sequence>
<dbReference type="GO" id="GO:0016787">
    <property type="term" value="F:hydrolase activity"/>
    <property type="evidence" value="ECO:0007669"/>
    <property type="project" value="UniProtKB-KW"/>
</dbReference>
<feature type="binding site" evidence="9">
    <location>
        <position position="157"/>
    </location>
    <ligand>
        <name>Mg(2+)</name>
        <dbReference type="ChEBI" id="CHEBI:18420"/>
        <note>catalytic</note>
    </ligand>
</feature>
<dbReference type="InterPro" id="IPR020821">
    <property type="entry name" value="ENPP1-3/EXOG-like_nuc-like"/>
</dbReference>
<keyword evidence="3 10" id="KW-0540">Nuclease</keyword>
<reference evidence="14" key="1">
    <citation type="submission" date="2018-08" db="EMBL/GenBank/DDBJ databases">
        <authorList>
            <person name="Grouzdev D.S."/>
            <person name="Krutkina M.S."/>
        </authorList>
    </citation>
    <scope>NUCLEOTIDE SEQUENCE [LARGE SCALE GENOMIC DNA]</scope>
    <source>
        <strain evidence="14">4-11</strain>
    </source>
</reference>
<evidence type="ECO:0000256" key="7">
    <source>
        <dbReference type="ARBA" id="ARBA00022842"/>
    </source>
</evidence>
<evidence type="ECO:0000313" key="13">
    <source>
        <dbReference type="EMBL" id="RFU95795.1"/>
    </source>
</evidence>
<keyword evidence="14" id="KW-1185">Reference proteome</keyword>
<proteinExistence type="inferred from homology"/>
<keyword evidence="5 10" id="KW-0255">Endonuclease</keyword>
<dbReference type="GO" id="GO:0003676">
    <property type="term" value="F:nucleic acid binding"/>
    <property type="evidence" value="ECO:0007669"/>
    <property type="project" value="InterPro"/>
</dbReference>
<dbReference type="AlphaFoldDB" id="A0A372MJ36"/>
<reference evidence="13 14" key="2">
    <citation type="submission" date="2018-09" db="EMBL/GenBank/DDBJ databases">
        <title>Genome of Sphaerochaeta halotolerans strain 4-11.</title>
        <authorList>
            <person name="Nazina T.N."/>
            <person name="Sokolova D.S."/>
        </authorList>
    </citation>
    <scope>NUCLEOTIDE SEQUENCE [LARGE SCALE GENOMIC DNA]</scope>
    <source>
        <strain evidence="13 14">4-11</strain>
    </source>
</reference>
<protein>
    <recommendedName>
        <fullName evidence="10">Endonuclease</fullName>
        <ecNumber evidence="10">3.1.30.-</ecNumber>
    </recommendedName>
</protein>
<accession>A0A372MJ36</accession>
<dbReference type="InterPro" id="IPR018524">
    <property type="entry name" value="DNA/RNA_endonuclease_AS"/>
</dbReference>
<keyword evidence="6 10" id="KW-0378">Hydrolase</keyword>
<name>A0A372MJ36_9SPIR</name>
<dbReference type="Proteomes" id="UP000264002">
    <property type="component" value="Unassembled WGS sequence"/>
</dbReference>
<comment type="similarity">
    <text evidence="2 10">Belongs to the DNA/RNA non-specific endonuclease family.</text>
</comment>
<feature type="domain" description="ENPP1-3/EXOG-like endonuclease/phosphodiesterase" evidence="11">
    <location>
        <begin position="65"/>
        <end position="258"/>
    </location>
</feature>
<organism evidence="13 14">
    <name type="scientific">Sphaerochaeta halotolerans</name>
    <dbReference type="NCBI Taxonomy" id="2293840"/>
    <lineage>
        <taxon>Bacteria</taxon>
        <taxon>Pseudomonadati</taxon>
        <taxon>Spirochaetota</taxon>
        <taxon>Spirochaetia</taxon>
        <taxon>Spirochaetales</taxon>
        <taxon>Sphaerochaetaceae</taxon>
        <taxon>Sphaerochaeta</taxon>
    </lineage>
</organism>
<evidence type="ECO:0000256" key="10">
    <source>
        <dbReference type="RuleBase" id="RU366055"/>
    </source>
</evidence>
<evidence type="ECO:0000256" key="4">
    <source>
        <dbReference type="ARBA" id="ARBA00022723"/>
    </source>
</evidence>
<evidence type="ECO:0000259" key="11">
    <source>
        <dbReference type="SMART" id="SM00477"/>
    </source>
</evidence>
<feature type="domain" description="DNA/RNA non-specific endonuclease/pyrophosphatase/phosphodiesterase" evidence="12">
    <location>
        <begin position="64"/>
        <end position="258"/>
    </location>
</feature>
<dbReference type="SUPFAM" id="SSF54060">
    <property type="entry name" value="His-Me finger endonucleases"/>
    <property type="match status" value="1"/>
</dbReference>
<evidence type="ECO:0000256" key="8">
    <source>
        <dbReference type="PIRSR" id="PIRSR640255-1"/>
    </source>
</evidence>
<dbReference type="Gene3D" id="3.40.570.10">
    <property type="entry name" value="Extracellular Endonuclease, subunit A"/>
    <property type="match status" value="1"/>
</dbReference>
<evidence type="ECO:0000256" key="5">
    <source>
        <dbReference type="ARBA" id="ARBA00022759"/>
    </source>
</evidence>
<dbReference type="Pfam" id="PF01223">
    <property type="entry name" value="Endonuclease_NS"/>
    <property type="match status" value="1"/>
</dbReference>
<dbReference type="InterPro" id="IPR001604">
    <property type="entry name" value="Endo_G_ENPP1-like_dom"/>
</dbReference>
<evidence type="ECO:0000256" key="1">
    <source>
        <dbReference type="ARBA" id="ARBA00001946"/>
    </source>
</evidence>
<evidence type="ECO:0000259" key="12">
    <source>
        <dbReference type="SMART" id="SM00892"/>
    </source>
</evidence>
<comment type="cofactor">
    <cofactor evidence="1 10">
        <name>Mg(2+)</name>
        <dbReference type="ChEBI" id="CHEBI:18420"/>
    </cofactor>
</comment>
<dbReference type="PANTHER" id="PTHR13966:SF5">
    <property type="entry name" value="ENDONUCLEASE G, MITOCHONDRIAL"/>
    <property type="match status" value="1"/>
</dbReference>
<dbReference type="GO" id="GO:0004519">
    <property type="term" value="F:endonuclease activity"/>
    <property type="evidence" value="ECO:0007669"/>
    <property type="project" value="UniProtKB-UniRule"/>
</dbReference>
<dbReference type="InterPro" id="IPR040255">
    <property type="entry name" value="Non-specific_endonuclease"/>
</dbReference>
<dbReference type="InterPro" id="IPR044925">
    <property type="entry name" value="His-Me_finger_sf"/>
</dbReference>
<dbReference type="EC" id="3.1.30.-" evidence="10"/>
<dbReference type="SMART" id="SM00477">
    <property type="entry name" value="NUC"/>
    <property type="match status" value="1"/>
</dbReference>
<evidence type="ECO:0000256" key="3">
    <source>
        <dbReference type="ARBA" id="ARBA00022722"/>
    </source>
</evidence>
<evidence type="ECO:0000256" key="2">
    <source>
        <dbReference type="ARBA" id="ARBA00010052"/>
    </source>
</evidence>